<dbReference type="GeneTree" id="ENSGT01150000286919"/>
<keyword evidence="5" id="KW-0245">EGF-like domain</keyword>
<evidence type="ECO:0000256" key="1">
    <source>
        <dbReference type="ARBA" id="ARBA00004193"/>
    </source>
</evidence>
<dbReference type="SMART" id="SM00237">
    <property type="entry name" value="Calx_beta"/>
    <property type="match status" value="1"/>
</dbReference>
<dbReference type="PANTHER" id="PTHR10082:SF42">
    <property type="entry name" value="INTEGRIN BETA-4"/>
    <property type="match status" value="1"/>
</dbReference>
<keyword evidence="12" id="KW-0460">Magnesium</keyword>
<dbReference type="SUPFAM" id="SSF141072">
    <property type="entry name" value="CalX-like"/>
    <property type="match status" value="1"/>
</dbReference>
<keyword evidence="7 26" id="KW-0812">Transmembrane</keyword>
<evidence type="ECO:0000256" key="9">
    <source>
        <dbReference type="ARBA" id="ARBA00022729"/>
    </source>
</evidence>
<feature type="region of interest" description="Disordered" evidence="27">
    <location>
        <begin position="1100"/>
        <end position="1127"/>
    </location>
</feature>
<evidence type="ECO:0000256" key="12">
    <source>
        <dbReference type="ARBA" id="ARBA00022842"/>
    </source>
</evidence>
<evidence type="ECO:0000256" key="5">
    <source>
        <dbReference type="ARBA" id="ARBA00022536"/>
    </source>
</evidence>
<dbReference type="Proteomes" id="UP000694381">
    <property type="component" value="Unassembled WGS sequence"/>
</dbReference>
<dbReference type="PROSITE" id="PS50853">
    <property type="entry name" value="FN3"/>
    <property type="match status" value="4"/>
</dbReference>
<dbReference type="SMART" id="SM00187">
    <property type="entry name" value="INB"/>
    <property type="match status" value="1"/>
</dbReference>
<keyword evidence="13 26" id="KW-0130">Cell adhesion</keyword>
<feature type="domain" description="Fibronectin type-III" evidence="29">
    <location>
        <begin position="1114"/>
        <end position="1203"/>
    </location>
</feature>
<feature type="domain" description="Fibronectin type-III" evidence="29">
    <location>
        <begin position="1619"/>
        <end position="1715"/>
    </location>
</feature>
<protein>
    <recommendedName>
        <fullName evidence="26">Integrin beta</fullName>
    </recommendedName>
</protein>
<evidence type="ECO:0000256" key="22">
    <source>
        <dbReference type="ARBA" id="ARBA00023288"/>
    </source>
</evidence>
<dbReference type="Gene3D" id="2.60.40.1510">
    <property type="entry name" value="ntegrin, alpha v. Chain A, domain 3"/>
    <property type="match status" value="1"/>
</dbReference>
<comment type="similarity">
    <text evidence="3 26">Belongs to the integrin beta chain family.</text>
</comment>
<dbReference type="Pfam" id="PF17205">
    <property type="entry name" value="PSI_integrin"/>
    <property type="match status" value="1"/>
</dbReference>
<keyword evidence="14" id="KW-0965">Cell junction</keyword>
<dbReference type="GO" id="GO:0031581">
    <property type="term" value="P:hemidesmosome assembly"/>
    <property type="evidence" value="ECO:0007669"/>
    <property type="project" value="InterPro"/>
</dbReference>
<dbReference type="Gene3D" id="2.60.40.2030">
    <property type="match status" value="1"/>
</dbReference>
<evidence type="ECO:0000256" key="13">
    <source>
        <dbReference type="ARBA" id="ARBA00022889"/>
    </source>
</evidence>
<dbReference type="InterPro" id="IPR000742">
    <property type="entry name" value="EGF"/>
</dbReference>
<dbReference type="FunFam" id="2.60.40.2030:FF:000004">
    <property type="entry name" value="Integrin beta"/>
    <property type="match status" value="1"/>
</dbReference>
<dbReference type="PANTHER" id="PTHR10082">
    <property type="entry name" value="INTEGRIN BETA SUBUNIT"/>
    <property type="match status" value="1"/>
</dbReference>
<dbReference type="InterPro" id="IPR003961">
    <property type="entry name" value="FN3_dom"/>
</dbReference>
<gene>
    <name evidence="30" type="primary">Itgb4</name>
</gene>
<dbReference type="GO" id="GO:0098609">
    <property type="term" value="P:cell-cell adhesion"/>
    <property type="evidence" value="ECO:0007669"/>
    <property type="project" value="TreeGrafter"/>
</dbReference>
<dbReference type="FunFam" id="2.10.25.10:FF:000215">
    <property type="entry name" value="Integrin beta"/>
    <property type="match status" value="1"/>
</dbReference>
<dbReference type="Pfam" id="PF00041">
    <property type="entry name" value="fn3"/>
    <property type="match status" value="4"/>
</dbReference>
<dbReference type="InterPro" id="IPR036465">
    <property type="entry name" value="vWFA_dom_sf"/>
</dbReference>
<dbReference type="FunFam" id="2.60.40.10:FF:000452">
    <property type="entry name" value="Integrin beta"/>
    <property type="match status" value="1"/>
</dbReference>
<evidence type="ECO:0000256" key="18">
    <source>
        <dbReference type="ARBA" id="ARBA00023139"/>
    </source>
</evidence>
<dbReference type="FunFam" id="3.30.1680.10:FF:000002">
    <property type="entry name" value="Integrin beta"/>
    <property type="match status" value="1"/>
</dbReference>
<evidence type="ECO:0000256" key="26">
    <source>
        <dbReference type="RuleBase" id="RU000633"/>
    </source>
</evidence>
<evidence type="ECO:0000256" key="14">
    <source>
        <dbReference type="ARBA" id="ARBA00022949"/>
    </source>
</evidence>
<dbReference type="PROSITE" id="PS00243">
    <property type="entry name" value="I_EGF_1"/>
    <property type="match status" value="2"/>
</dbReference>
<dbReference type="SUPFAM" id="SSF57196">
    <property type="entry name" value="EGF/Laminin"/>
    <property type="match status" value="1"/>
</dbReference>
<evidence type="ECO:0000256" key="7">
    <source>
        <dbReference type="ARBA" id="ARBA00022692"/>
    </source>
</evidence>
<dbReference type="Pfam" id="PF23106">
    <property type="entry name" value="EGF_Teneurin"/>
    <property type="match status" value="1"/>
</dbReference>
<evidence type="ECO:0000256" key="2">
    <source>
        <dbReference type="ARBA" id="ARBA00004251"/>
    </source>
</evidence>
<evidence type="ECO:0000256" key="27">
    <source>
        <dbReference type="SAM" id="MobiDB-lite"/>
    </source>
</evidence>
<dbReference type="InterPro" id="IPR012013">
    <property type="entry name" value="Integrin_bsu-4"/>
</dbReference>
<dbReference type="InterPro" id="IPR002369">
    <property type="entry name" value="Integrin_bsu_VWA"/>
</dbReference>
<sequence length="1798" mass="199130">MAGPCSCPWVKLLLAVMLSVSLPGNMANRCKKAQVKSCTECIRVDKSCAYCTDELFKERRCNTQEELLAAGCRRESVLVMESSLEITEETRIDTTLHRSQVSPQGLHVRLRPGEEQHFAFEVFEPLESPVDLYILMDFSNSMSDDLDNLKQMGQNLAKILSQLTSDYTIGFGKFVDKVSVPQTDMRPEKLKEPWPNSDPPFSFKNVISLTNDVTEFWNKLQGERISGNLDAPEGGFDAILQTAVCTRAIGWRPDSTHLLVFSTESAFHYEADGVNVLAGIMNRNDEKCHLDATGTYTQYKTQDYPSVPTLVRLLAKHNIIPIFAVTNYSYSYYEKLHTYFPVSSLGVLQEDSSNIVDLLEEAFYRIRSNLDIRALDSPRGLRTEVTSKMFQKTETGSFSIRRGEVGTYDVQLRAVEDIDGTHVCQLAEEDQRGSIHLKPSFSNGLQMDVGIICDVCPCELQKEVRSARCHYRGDFMCGHCVCNEGWSGKTCNCSTGSLSDTQPCIREGEDKPCSGHGECQCGRCVCYGEGRYEGHFCEYDNFQCPRTSGFLCNDRGRCSMGQCVCEPGWTGRSCDCPLSNATCVDSNGGICNGRGFCECGRCHCNNQQSLYIDTTCEINYSAVRLGSLGCGHGNPRHGRGREGEAALGSEEVVEYCSFRDEDDDCTYSYTVEGDGSPGPNSTVLVHRKKDCPPHTFWSWLIPLLIFLPLLLALLLLFCCKYCACCKACLGLLPCCSRGHMVGFKEDHYMLRENLMASDHLDTPMLRSGNLKGRDMVRWKITNNVQRPGFATHAASTNPTELVPYGLSLRLARLCTENLMKPGTRECDQLRQEVEENLNEVYRQVNGAHKLQQTKFRQQPNAGKKQDHTIVDTVLMAPRSAKQTLLKLTEKQVEQGAFHELKVAPGYYTLTAEQDARGMVEFQEGVELVDVRVPLFIRPEDDDEKQLLVEAIDVPVGTATLGRRLVNITIIKEQASGVVSFEQPEYTASRGEQVARIPVIRHILDNGKSQVSYRTQDNTAQGNRDYVPVEGELLFHPGETWKELQVKLLELQEVDALLRGRQIRRFHVQLSNPKFGARLGQPNSATVIIGEQDEVDRSLINQTLSSPPPRGDLGAPQNPNAKAAGSRKIHFNWLPPPGKPMGYRVKYWIQGDSESEAHLLDSKVPSVELTNLYPYCDYEMKVCAYGAQGEGPYSSLVSCRTHQEVPSEPGRLAFNVVSSTVTQLSWAEPAETNGEITAYEVCYGLVNEDNRPIGPMKKVLVDNPKNRMLLIENLRESQPYRYTVKARNGAGWGPEREAIINLATQPKRPMSIPIIPDIPIVDAQGGEDYESFLMYSDDVLRSPASSQRPSVSDDTGGTWKFEPLLGEELDLRRVTWRLPPELIQRLSASSGRSSDDGGAGGSDGEGGGRTRGATPRPPGEHLVNGRMDFAYPGSANSLHRMTAATAAYGTHLSPQLSHRVLSSSSTLTRDYHSLTRTDHSAALTRDYSTLTSLSSQDSRGAVGVPDTPTRLVFSALGPTSLKVSWQEPQCDRVLLGYSVEYQLLNGGELHRLNISNPGQTSVVVEDLLPNHSYVFRVRGQSQEGWGREREGVITIESQVHPQSPLCPLPGSAFTLSTPSAPGPLVFTALSPDSLQLSWERPRRPNGDILGYLVTCEMAQGGGPATTFRVDGDNLESRLTVPGLSENVPYKFKVQARTTEGFGPEREGIITIESQDGGPFPQLGSHSGLFQNPLQGEYSSITTTHTSSTEPFLMDGLTLGSQRLEAGGSLTRHVTQEFVSRTLTTSGTLNTQVDQQFFHT</sequence>
<keyword evidence="21" id="KW-0325">Glycoprotein</keyword>
<keyword evidence="17" id="KW-0472">Membrane</keyword>
<feature type="signal peptide" evidence="28">
    <location>
        <begin position="1"/>
        <end position="27"/>
    </location>
</feature>
<evidence type="ECO:0000256" key="6">
    <source>
        <dbReference type="ARBA" id="ARBA00022553"/>
    </source>
</evidence>
<evidence type="ECO:0000256" key="20">
    <source>
        <dbReference type="ARBA" id="ARBA00023170"/>
    </source>
</evidence>
<dbReference type="InterPro" id="IPR013783">
    <property type="entry name" value="Ig-like_fold"/>
</dbReference>
<dbReference type="InterPro" id="IPR036116">
    <property type="entry name" value="FN3_sf"/>
</dbReference>
<evidence type="ECO:0000256" key="10">
    <source>
        <dbReference type="ARBA" id="ARBA00022737"/>
    </source>
</evidence>
<feature type="region of interest" description="Disordered" evidence="27">
    <location>
        <begin position="1385"/>
        <end position="1422"/>
    </location>
</feature>
<evidence type="ECO:0000256" key="4">
    <source>
        <dbReference type="ARBA" id="ARBA00022475"/>
    </source>
</evidence>
<dbReference type="PRINTS" id="PR01186">
    <property type="entry name" value="INTEGRINB"/>
</dbReference>
<comment type="subunit">
    <text evidence="25">Heterodimer of an alpha and a beta subunit. Beta-4 associates with alpha-6. Interacts (via cytoplasmic region) with COL17A1 (via cytoplasmic region). Interacts (via cytoplasmic region) with DST isoform 3 (via N-terminus). Interacts (via cytoplasmic domain) with DST (via N-terminus). Interacts with RAC1. ITGA6:ITGB4 is found in a ternary complex with NRG1 and ERBB3. ITGA6:ITGB4 is found in a ternary complex with IGF1 and IGF1R. ITGA6:ITGB4 interacts with IGF2. Interacts with TMEM268; this interaction prevents ITGB4 degradation.</text>
</comment>
<dbReference type="PIRSF" id="PIRSF002513">
    <property type="entry name" value="Integrin_B4"/>
    <property type="match status" value="1"/>
</dbReference>
<reference evidence="30" key="2">
    <citation type="submission" date="2025-09" db="UniProtKB">
        <authorList>
            <consortium name="Ensembl"/>
        </authorList>
    </citation>
    <scope>IDENTIFICATION</scope>
</reference>
<dbReference type="FunFam" id="2.10.25.10:FF:000212">
    <property type="entry name" value="Integrin beta"/>
    <property type="match status" value="1"/>
</dbReference>
<keyword evidence="15" id="KW-1133">Transmembrane helix</keyword>
<evidence type="ECO:0000256" key="25">
    <source>
        <dbReference type="ARBA" id="ARBA00063406"/>
    </source>
</evidence>
<keyword evidence="9 28" id="KW-0732">Signal</keyword>
<keyword evidence="4" id="KW-1003">Cell membrane</keyword>
<dbReference type="SUPFAM" id="SSF49265">
    <property type="entry name" value="Fibronectin type III"/>
    <property type="match status" value="2"/>
</dbReference>
<keyword evidence="16 26" id="KW-0401">Integrin</keyword>
<dbReference type="SUPFAM" id="SSF103575">
    <property type="entry name" value="Plexin repeat"/>
    <property type="match status" value="1"/>
</dbReference>
<dbReference type="PROSITE" id="PS52047">
    <property type="entry name" value="I_EGF_2"/>
    <property type="match status" value="3"/>
</dbReference>
<reference evidence="30" key="1">
    <citation type="submission" date="2025-08" db="UniProtKB">
        <authorList>
            <consortium name="Ensembl"/>
        </authorList>
    </citation>
    <scope>IDENTIFICATION</scope>
</reference>
<dbReference type="CDD" id="cd00063">
    <property type="entry name" value="FN3"/>
    <property type="match status" value="4"/>
</dbReference>
<feature type="domain" description="Fibronectin type-III" evidence="29">
    <location>
        <begin position="1506"/>
        <end position="1601"/>
    </location>
</feature>
<dbReference type="GO" id="GO:0009986">
    <property type="term" value="C:cell surface"/>
    <property type="evidence" value="ECO:0007669"/>
    <property type="project" value="TreeGrafter"/>
</dbReference>
<evidence type="ECO:0000256" key="8">
    <source>
        <dbReference type="ARBA" id="ARBA00022723"/>
    </source>
</evidence>
<dbReference type="InterPro" id="IPR033760">
    <property type="entry name" value="Integrin_beta_N"/>
</dbReference>
<evidence type="ECO:0000256" key="23">
    <source>
        <dbReference type="ARBA" id="ARBA00053854"/>
    </source>
</evidence>
<dbReference type="FunFam" id="2.60.40.10:FF:000424">
    <property type="entry name" value="Integrin beta"/>
    <property type="match status" value="1"/>
</dbReference>
<evidence type="ECO:0000313" key="31">
    <source>
        <dbReference type="Proteomes" id="UP000694381"/>
    </source>
</evidence>
<keyword evidence="6" id="KW-0597">Phosphoprotein</keyword>
<dbReference type="GO" id="GO:0005178">
    <property type="term" value="F:integrin binding"/>
    <property type="evidence" value="ECO:0007669"/>
    <property type="project" value="TreeGrafter"/>
</dbReference>
<evidence type="ECO:0000256" key="11">
    <source>
        <dbReference type="ARBA" id="ARBA00022837"/>
    </source>
</evidence>
<evidence type="ECO:0000256" key="15">
    <source>
        <dbReference type="ARBA" id="ARBA00022989"/>
    </source>
</evidence>
<dbReference type="FunFam" id="2.10.25.10:FF:000287">
    <property type="entry name" value="Integrin beta"/>
    <property type="match status" value="1"/>
</dbReference>
<dbReference type="GO" id="GO:0005925">
    <property type="term" value="C:focal adhesion"/>
    <property type="evidence" value="ECO:0007669"/>
    <property type="project" value="TreeGrafter"/>
</dbReference>
<evidence type="ECO:0000256" key="16">
    <source>
        <dbReference type="ARBA" id="ARBA00023037"/>
    </source>
</evidence>
<dbReference type="Ensembl" id="ENSNGAT00000014606.1">
    <property type="protein sequence ID" value="ENSNGAP00000009098.1"/>
    <property type="gene ID" value="ENSNGAG00000011698.1"/>
</dbReference>
<organism evidence="30 31">
    <name type="scientific">Nannospalax galili</name>
    <name type="common">Northern Israeli blind subterranean mole rat</name>
    <name type="synonym">Spalax galili</name>
    <dbReference type="NCBI Taxonomy" id="1026970"/>
    <lineage>
        <taxon>Eukaryota</taxon>
        <taxon>Metazoa</taxon>
        <taxon>Chordata</taxon>
        <taxon>Craniata</taxon>
        <taxon>Vertebrata</taxon>
        <taxon>Euteleostomi</taxon>
        <taxon>Mammalia</taxon>
        <taxon>Eutheria</taxon>
        <taxon>Euarchontoglires</taxon>
        <taxon>Glires</taxon>
        <taxon>Rodentia</taxon>
        <taxon>Myomorpha</taxon>
        <taxon>Muroidea</taxon>
        <taxon>Spalacidae</taxon>
        <taxon>Spalacinae</taxon>
        <taxon>Nannospalax</taxon>
    </lineage>
</organism>
<dbReference type="SUPFAM" id="SSF53300">
    <property type="entry name" value="vWA-like"/>
    <property type="match status" value="1"/>
</dbReference>
<dbReference type="SMART" id="SM00060">
    <property type="entry name" value="FN3"/>
    <property type="match status" value="4"/>
</dbReference>
<evidence type="ECO:0000256" key="17">
    <source>
        <dbReference type="ARBA" id="ARBA00023136"/>
    </source>
</evidence>
<dbReference type="Gene3D" id="3.40.50.410">
    <property type="entry name" value="von Willebrand factor, type A domain"/>
    <property type="match status" value="1"/>
</dbReference>
<dbReference type="FunFam" id="3.40.50.410:FF:000036">
    <property type="entry name" value="Integrin beta"/>
    <property type="match status" value="1"/>
</dbReference>
<dbReference type="GO" id="GO:0030056">
    <property type="term" value="C:hemidesmosome"/>
    <property type="evidence" value="ECO:0007669"/>
    <property type="project" value="UniProtKB-SubCell"/>
</dbReference>
<feature type="domain" description="Fibronectin type-III" evidence="29">
    <location>
        <begin position="1207"/>
        <end position="1306"/>
    </location>
</feature>
<evidence type="ECO:0000313" key="30">
    <source>
        <dbReference type="Ensembl" id="ENSNGAP00000009098.1"/>
    </source>
</evidence>
<evidence type="ECO:0000259" key="29">
    <source>
        <dbReference type="PROSITE" id="PS50853"/>
    </source>
</evidence>
<proteinExistence type="inferred from homology"/>
<dbReference type="PROSITE" id="PS00022">
    <property type="entry name" value="EGF_1"/>
    <property type="match status" value="1"/>
</dbReference>
<keyword evidence="18" id="KW-0564">Palmitate</keyword>
<keyword evidence="10" id="KW-0677">Repeat</keyword>
<dbReference type="Gene3D" id="2.60.40.10">
    <property type="entry name" value="Immunoglobulins"/>
    <property type="match status" value="4"/>
</dbReference>
<keyword evidence="19" id="KW-1015">Disulfide bond</keyword>
<evidence type="ECO:0000256" key="28">
    <source>
        <dbReference type="SAM" id="SignalP"/>
    </source>
</evidence>
<keyword evidence="22" id="KW-0449">Lipoprotein</keyword>
<dbReference type="Gene3D" id="2.10.25.10">
    <property type="entry name" value="Laminin"/>
    <property type="match status" value="3"/>
</dbReference>
<evidence type="ECO:0000256" key="21">
    <source>
        <dbReference type="ARBA" id="ARBA00023180"/>
    </source>
</evidence>
<dbReference type="GO" id="GO:0007229">
    <property type="term" value="P:integrin-mediated signaling pathway"/>
    <property type="evidence" value="ECO:0007669"/>
    <property type="project" value="UniProtKB-KW"/>
</dbReference>
<comment type="subcellular location">
    <subcellularLocation>
        <location evidence="24">Cell junction</location>
        <location evidence="24">Hemidesmosome</location>
    </subcellularLocation>
    <subcellularLocation>
        <location evidence="1">Cell membrane</location>
        <topology evidence="1">Lipid-anchor</topology>
    </subcellularLocation>
    <subcellularLocation>
        <location evidence="2 26">Cell membrane</location>
        <topology evidence="2 26">Single-pass type I membrane protein</topology>
    </subcellularLocation>
</comment>
<accession>A0A8C6QV86</accession>
<name>A0A8C6QV86_NANGA</name>
<feature type="chain" id="PRO_5034582771" description="Integrin beta" evidence="28">
    <location>
        <begin position="28"/>
        <end position="1798"/>
    </location>
</feature>
<dbReference type="InterPro" id="IPR057243">
    <property type="entry name" value="Integrin_I-EGF_CS"/>
</dbReference>
<dbReference type="InterPro" id="IPR003644">
    <property type="entry name" value="Calx_beta"/>
</dbReference>
<dbReference type="FunFam" id="2.60.40.1510:FF:000006">
    <property type="entry name" value="Integrin beta"/>
    <property type="match status" value="1"/>
</dbReference>
<dbReference type="InterPro" id="IPR015812">
    <property type="entry name" value="Integrin_bsu"/>
</dbReference>
<keyword evidence="31" id="KW-1185">Reference proteome</keyword>
<dbReference type="Pfam" id="PF00362">
    <property type="entry name" value="Integrin_beta"/>
    <property type="match status" value="1"/>
</dbReference>
<evidence type="ECO:0000256" key="3">
    <source>
        <dbReference type="ARBA" id="ARBA00007449"/>
    </source>
</evidence>
<keyword evidence="20" id="KW-0675">Receptor</keyword>
<dbReference type="InterPro" id="IPR038081">
    <property type="entry name" value="CalX-like_sf"/>
</dbReference>
<dbReference type="GO" id="GO:0016477">
    <property type="term" value="P:cell migration"/>
    <property type="evidence" value="ECO:0007669"/>
    <property type="project" value="TreeGrafter"/>
</dbReference>
<dbReference type="GO" id="GO:0046872">
    <property type="term" value="F:metal ion binding"/>
    <property type="evidence" value="ECO:0007669"/>
    <property type="project" value="UniProtKB-KW"/>
</dbReference>
<evidence type="ECO:0000256" key="19">
    <source>
        <dbReference type="ARBA" id="ARBA00023157"/>
    </source>
</evidence>
<dbReference type="FunFam" id="2.60.40.10:FF:000146">
    <property type="entry name" value="Integrin beta"/>
    <property type="match status" value="2"/>
</dbReference>
<keyword evidence="8" id="KW-0479">Metal-binding</keyword>
<dbReference type="InterPro" id="IPR040622">
    <property type="entry name" value="EGF_integrin_1"/>
</dbReference>
<dbReference type="Pfam" id="PF03160">
    <property type="entry name" value="Calx-beta"/>
    <property type="match status" value="1"/>
</dbReference>
<comment type="function">
    <text evidence="23">Integrin alpha-6/beta-4 is a receptor for laminin. It plays a critical structural role in the hemidesmosome of epithelial cells. Is required for the regulation of keratinocyte polarity and motility. ITGA6:ITGB4 binds to NRG1 (via EGF domain) and this binding is essential for NRG1-ERBB signaling. ITGA6:ITGB4 binds to IGF1 and this binding is essential for IGF1 signaling. ITGA6:ITGB4 binds to IGF2 and this binding is essential for IGF2 signaling.</text>
</comment>
<dbReference type="GO" id="GO:0008305">
    <property type="term" value="C:integrin complex"/>
    <property type="evidence" value="ECO:0007669"/>
    <property type="project" value="InterPro"/>
</dbReference>
<dbReference type="GO" id="GO:0007160">
    <property type="term" value="P:cell-matrix adhesion"/>
    <property type="evidence" value="ECO:0007669"/>
    <property type="project" value="InterPro"/>
</dbReference>
<dbReference type="GO" id="GO:0033627">
    <property type="term" value="P:cell adhesion mediated by integrin"/>
    <property type="evidence" value="ECO:0007669"/>
    <property type="project" value="TreeGrafter"/>
</dbReference>
<dbReference type="Pfam" id="PF18372">
    <property type="entry name" value="I-EGF_1"/>
    <property type="match status" value="1"/>
</dbReference>
<dbReference type="Gene3D" id="3.30.1680.10">
    <property type="entry name" value="ligand-binding face of the semaphorins, domain 2"/>
    <property type="match status" value="1"/>
</dbReference>
<keyword evidence="11" id="KW-0106">Calcium</keyword>
<feature type="compositionally biased region" description="Gly residues" evidence="27">
    <location>
        <begin position="1396"/>
        <end position="1409"/>
    </location>
</feature>
<evidence type="ECO:0000256" key="24">
    <source>
        <dbReference type="ARBA" id="ARBA00060371"/>
    </source>
</evidence>